<dbReference type="Gene3D" id="3.30.1130.10">
    <property type="match status" value="2"/>
</dbReference>
<protein>
    <recommendedName>
        <fullName evidence="16">Pterin-binding domain-containing protein</fullName>
    </recommendedName>
</protein>
<dbReference type="CDD" id="cd00483">
    <property type="entry name" value="HPPK"/>
    <property type="match status" value="1"/>
</dbReference>
<dbReference type="CDD" id="cd00739">
    <property type="entry name" value="DHPS"/>
    <property type="match status" value="1"/>
</dbReference>
<keyword evidence="11" id="KW-0418">Kinase</keyword>
<dbReference type="NCBIfam" id="TIGR01496">
    <property type="entry name" value="DHPS"/>
    <property type="match status" value="1"/>
</dbReference>
<keyword evidence="10" id="KW-0547">Nucleotide-binding</keyword>
<evidence type="ECO:0000256" key="5">
    <source>
        <dbReference type="ARBA" id="ARBA00005051"/>
    </source>
</evidence>
<dbReference type="OrthoDB" id="615426at2759"/>
<evidence type="ECO:0000256" key="6">
    <source>
        <dbReference type="ARBA" id="ARBA00009640"/>
    </source>
</evidence>
<keyword evidence="9" id="KW-0479">Metal-binding</keyword>
<evidence type="ECO:0000256" key="4">
    <source>
        <dbReference type="ARBA" id="ARBA00004763"/>
    </source>
</evidence>
<dbReference type="Pfam" id="PF01288">
    <property type="entry name" value="HPPK"/>
    <property type="match status" value="1"/>
</dbReference>
<dbReference type="Gene3D" id="3.30.70.560">
    <property type="entry name" value="7,8-Dihydro-6-hydroxymethylpterin-pyrophosphokinase HPPK"/>
    <property type="match status" value="1"/>
</dbReference>
<dbReference type="AlphaFoldDB" id="A0A4S4KR35"/>
<dbReference type="Pfam" id="PF02152">
    <property type="entry name" value="FolB"/>
    <property type="match status" value="1"/>
</dbReference>
<dbReference type="GO" id="GO:0046654">
    <property type="term" value="P:tetrahydrofolate biosynthetic process"/>
    <property type="evidence" value="ECO:0007669"/>
    <property type="project" value="UniProtKB-UniPathway"/>
</dbReference>
<evidence type="ECO:0000256" key="11">
    <source>
        <dbReference type="ARBA" id="ARBA00022777"/>
    </source>
</evidence>
<evidence type="ECO:0000256" key="10">
    <source>
        <dbReference type="ARBA" id="ARBA00022741"/>
    </source>
</evidence>
<comment type="similarity">
    <text evidence="7">In the C-terminal section; belongs to the DHPS family.</text>
</comment>
<dbReference type="SUPFAM" id="SSF55620">
    <property type="entry name" value="Tetrahydrobiopterin biosynthesis enzymes-like"/>
    <property type="match status" value="2"/>
</dbReference>
<dbReference type="Proteomes" id="UP000308199">
    <property type="component" value="Unassembled WGS sequence"/>
</dbReference>
<reference evidence="17 18" key="1">
    <citation type="submission" date="2019-02" db="EMBL/GenBank/DDBJ databases">
        <title>Genome sequencing of the rare red list fungi Phellinidium pouzarii.</title>
        <authorList>
            <person name="Buettner E."/>
            <person name="Kellner H."/>
        </authorList>
    </citation>
    <scope>NUCLEOTIDE SEQUENCE [LARGE SCALE GENOMIC DNA]</scope>
    <source>
        <strain evidence="17 18">DSM 108285</strain>
    </source>
</reference>
<dbReference type="PROSITE" id="PS50972">
    <property type="entry name" value="PTERIN_BINDING"/>
    <property type="match status" value="1"/>
</dbReference>
<dbReference type="InterPro" id="IPR000550">
    <property type="entry name" value="Hppk"/>
</dbReference>
<dbReference type="InterPro" id="IPR043133">
    <property type="entry name" value="GTP-CH-I_C/QueF"/>
</dbReference>
<keyword evidence="15" id="KW-0511">Multifunctional enzyme</keyword>
<dbReference type="GO" id="GO:0004156">
    <property type="term" value="F:dihydropteroate synthase activity"/>
    <property type="evidence" value="ECO:0007669"/>
    <property type="project" value="UniProtKB-EC"/>
</dbReference>
<accession>A0A4S4KR35</accession>
<dbReference type="SUPFAM" id="SSF55083">
    <property type="entry name" value="6-hydroxymethyl-7,8-dihydropterin pyrophosphokinase, HPPK"/>
    <property type="match status" value="1"/>
</dbReference>
<dbReference type="GO" id="GO:0016301">
    <property type="term" value="F:kinase activity"/>
    <property type="evidence" value="ECO:0007669"/>
    <property type="project" value="UniProtKB-KW"/>
</dbReference>
<dbReference type="GO" id="GO:0005524">
    <property type="term" value="F:ATP binding"/>
    <property type="evidence" value="ECO:0007669"/>
    <property type="project" value="UniProtKB-KW"/>
</dbReference>
<keyword evidence="13" id="KW-0460">Magnesium</keyword>
<evidence type="ECO:0000256" key="7">
    <source>
        <dbReference type="ARBA" id="ARBA00009951"/>
    </source>
</evidence>
<evidence type="ECO:0000256" key="15">
    <source>
        <dbReference type="ARBA" id="ARBA00023268"/>
    </source>
</evidence>
<organism evidence="17 18">
    <name type="scientific">Phellinidium pouzarii</name>
    <dbReference type="NCBI Taxonomy" id="167371"/>
    <lineage>
        <taxon>Eukaryota</taxon>
        <taxon>Fungi</taxon>
        <taxon>Dikarya</taxon>
        <taxon>Basidiomycota</taxon>
        <taxon>Agaricomycotina</taxon>
        <taxon>Agaricomycetes</taxon>
        <taxon>Hymenochaetales</taxon>
        <taxon>Hymenochaetaceae</taxon>
        <taxon>Phellinidium</taxon>
    </lineage>
</organism>
<keyword evidence="18" id="KW-1185">Reference proteome</keyword>
<sequence>MDDHIKVHGLSLTAPLSESPWTTIDTSQKPVLQPIVISLDIHLDINAAGLSDDLTQSISYSDVCKSAQRACINEPSALAAAATAYGLTEGIIEQCLAGIHLQISQLDVELELPKATLRAKNFLIRDLPLHTIIGIHPHERHEKQPVIVNIELFHAKDLDRSFKFNFARLERYLSDFVEASSYLTVEALASEAAKECFAWLPDPELYTMTLSVAKPAALRLADAPEISITRAFSDFHSLDAESHSESATNMIFAALALGSNLGDRFQNIELALRYLENFQTLSVANIPAGQIHVIDTSFLYETAPMYVVSQPSFINCACLVETSLSAFDLLRVCKMIEEVVGRVPSVRFGPRAIDLDIITYGDRTVDTRIRSERASLDNLEGQVVVPHPRMTEREFVLRPLKDIIPEWVHPQLNLSIRSLLAKLLLAKPAEESPMRKVMPFPDTPSSRKSSAHDIPTTKAYWVLPERHIPGHINKLFSNRTYVMATLNVTPDSFSDRHSTLLSALSYAENAVEQGADIIDVGGYSTRPGAAFVSPAEEIERVVPAVRAIRSSDDKSLSDVLISVDTFRAEVARAAIEAGANCINDVYAFSGPGYPVTEDSEEHFNEMRNLVVELGVPVIMMHSRGDAGSNKDYSMYVRLSGKPVLEGVRAELGEKVERATKGKGGLRRWKIMVDPGIGFSKSVEGNLELLRNASLLTVDAALPPLTNISKPAGRLLPYVTPRWNPLAGYPVLIGTSRKSFLGTIIMRTQPGGQTILPRSAENRDFATAAAVTCAVQQGAAMVRVHEVEGMVDVAMVASALWS</sequence>
<dbReference type="UniPathway" id="UPA00077">
    <property type="reaction ID" value="UER00155"/>
</dbReference>
<dbReference type="SUPFAM" id="SSF51717">
    <property type="entry name" value="Dihydropteroate synthetase-like"/>
    <property type="match status" value="1"/>
</dbReference>
<proteinExistence type="inferred from homology"/>
<dbReference type="PROSITE" id="PS00793">
    <property type="entry name" value="DHPS_2"/>
    <property type="match status" value="1"/>
</dbReference>
<dbReference type="InterPro" id="IPR011005">
    <property type="entry name" value="Dihydropteroate_synth-like_sf"/>
</dbReference>
<dbReference type="GO" id="GO:0004150">
    <property type="term" value="F:dihydroneopterin aldolase activity"/>
    <property type="evidence" value="ECO:0007669"/>
    <property type="project" value="InterPro"/>
</dbReference>
<feature type="domain" description="Pterin-binding" evidence="16">
    <location>
        <begin position="480"/>
        <end position="794"/>
    </location>
</feature>
<dbReference type="InterPro" id="IPR006157">
    <property type="entry name" value="FolB_dom"/>
</dbReference>
<gene>
    <name evidence="17" type="ORF">EW145_g6981</name>
</gene>
<comment type="catalytic activity">
    <reaction evidence="1">
        <text>(7,8-dihydropterin-6-yl)methyl diphosphate + 4-aminobenzoate = 7,8-dihydropteroate + diphosphate</text>
        <dbReference type="Rhea" id="RHEA:19949"/>
        <dbReference type="ChEBI" id="CHEBI:17836"/>
        <dbReference type="ChEBI" id="CHEBI:17839"/>
        <dbReference type="ChEBI" id="CHEBI:33019"/>
        <dbReference type="ChEBI" id="CHEBI:72950"/>
        <dbReference type="EC" id="2.5.1.15"/>
    </reaction>
</comment>
<keyword evidence="12" id="KW-0067">ATP-binding</keyword>
<evidence type="ECO:0000256" key="8">
    <source>
        <dbReference type="ARBA" id="ARBA00022679"/>
    </source>
</evidence>
<evidence type="ECO:0000256" key="14">
    <source>
        <dbReference type="ARBA" id="ARBA00022909"/>
    </source>
</evidence>
<evidence type="ECO:0000256" key="9">
    <source>
        <dbReference type="ARBA" id="ARBA00022723"/>
    </source>
</evidence>
<evidence type="ECO:0000256" key="1">
    <source>
        <dbReference type="ARBA" id="ARBA00000012"/>
    </source>
</evidence>
<dbReference type="InterPro" id="IPR045031">
    <property type="entry name" value="DHP_synth-like"/>
</dbReference>
<comment type="similarity">
    <text evidence="6">In the N-terminal section; belongs to the DHNA family.</text>
</comment>
<dbReference type="GO" id="GO:0005740">
    <property type="term" value="C:mitochondrial envelope"/>
    <property type="evidence" value="ECO:0007669"/>
    <property type="project" value="TreeGrafter"/>
</dbReference>
<dbReference type="InterPro" id="IPR006390">
    <property type="entry name" value="DHP_synth_dom"/>
</dbReference>
<evidence type="ECO:0000256" key="2">
    <source>
        <dbReference type="ARBA" id="ARBA00000198"/>
    </source>
</evidence>
<dbReference type="EMBL" id="SGPK01000606">
    <property type="protein sequence ID" value="THH01079.1"/>
    <property type="molecule type" value="Genomic_DNA"/>
</dbReference>
<dbReference type="Pfam" id="PF00809">
    <property type="entry name" value="Pterin_bind"/>
    <property type="match status" value="1"/>
</dbReference>
<comment type="pathway">
    <text evidence="4">Cofactor biosynthesis; tetrahydrofolate biosynthesis; 7,8-dihydrofolate from 2-amino-4-hydroxy-6-hydroxymethyl-7,8-dihydropteridine diphosphate and 4-aminobenzoate: step 1/2.</text>
</comment>
<evidence type="ECO:0000259" key="16">
    <source>
        <dbReference type="PROSITE" id="PS50972"/>
    </source>
</evidence>
<dbReference type="PANTHER" id="PTHR20941">
    <property type="entry name" value="FOLATE SYNTHESIS PROTEINS"/>
    <property type="match status" value="1"/>
</dbReference>
<evidence type="ECO:0000313" key="18">
    <source>
        <dbReference type="Proteomes" id="UP000308199"/>
    </source>
</evidence>
<comment type="pathway">
    <text evidence="5">Cofactor biosynthesis; tetrahydrofolate biosynthesis; 2-amino-4-hydroxy-6-hydroxymethyl-7,8-dihydropteridine diphosphate from 7,8-dihydroneopterin triphosphate: step 4/4.</text>
</comment>
<comment type="caution">
    <text evidence="17">The sequence shown here is derived from an EMBL/GenBank/DDBJ whole genome shotgun (WGS) entry which is preliminary data.</text>
</comment>
<dbReference type="Gene3D" id="3.20.20.20">
    <property type="entry name" value="Dihydropteroate synthase-like"/>
    <property type="match status" value="1"/>
</dbReference>
<dbReference type="PANTHER" id="PTHR20941:SF1">
    <property type="entry name" value="FOLIC ACID SYNTHESIS PROTEIN FOL1"/>
    <property type="match status" value="1"/>
</dbReference>
<keyword evidence="14" id="KW-0289">Folate biosynthesis</keyword>
<dbReference type="GO" id="GO:0003848">
    <property type="term" value="F:2-amino-4-hydroxy-6-hydroxymethyldihydropteridine diphosphokinase activity"/>
    <property type="evidence" value="ECO:0007669"/>
    <property type="project" value="UniProtKB-EC"/>
</dbReference>
<dbReference type="InterPro" id="IPR035907">
    <property type="entry name" value="Hppk_sf"/>
</dbReference>
<dbReference type="GO" id="GO:0046656">
    <property type="term" value="P:folic acid biosynthetic process"/>
    <property type="evidence" value="ECO:0007669"/>
    <property type="project" value="UniProtKB-KW"/>
</dbReference>
<comment type="catalytic activity">
    <reaction evidence="2">
        <text>6-hydroxymethyl-7,8-dihydropterin + ATP = (7,8-dihydropterin-6-yl)methyl diphosphate + AMP + H(+)</text>
        <dbReference type="Rhea" id="RHEA:11412"/>
        <dbReference type="ChEBI" id="CHEBI:15378"/>
        <dbReference type="ChEBI" id="CHEBI:30616"/>
        <dbReference type="ChEBI" id="CHEBI:44841"/>
        <dbReference type="ChEBI" id="CHEBI:72950"/>
        <dbReference type="ChEBI" id="CHEBI:456215"/>
        <dbReference type="EC" id="2.7.6.3"/>
    </reaction>
</comment>
<evidence type="ECO:0000256" key="12">
    <source>
        <dbReference type="ARBA" id="ARBA00022840"/>
    </source>
</evidence>
<dbReference type="InterPro" id="IPR000489">
    <property type="entry name" value="Pterin-binding_dom"/>
</dbReference>
<dbReference type="GO" id="GO:0046872">
    <property type="term" value="F:metal ion binding"/>
    <property type="evidence" value="ECO:0007669"/>
    <property type="project" value="UniProtKB-KW"/>
</dbReference>
<evidence type="ECO:0000313" key="17">
    <source>
        <dbReference type="EMBL" id="THH01079.1"/>
    </source>
</evidence>
<comment type="cofactor">
    <cofactor evidence="3">
        <name>Mg(2+)</name>
        <dbReference type="ChEBI" id="CHEBI:18420"/>
    </cofactor>
</comment>
<dbReference type="PROSITE" id="PS00794">
    <property type="entry name" value="HPPK"/>
    <property type="match status" value="1"/>
</dbReference>
<name>A0A4S4KR35_9AGAM</name>
<keyword evidence="8" id="KW-0808">Transferase</keyword>
<dbReference type="NCBIfam" id="TIGR01498">
    <property type="entry name" value="folK"/>
    <property type="match status" value="1"/>
</dbReference>
<dbReference type="SMART" id="SM00905">
    <property type="entry name" value="FolB"/>
    <property type="match status" value="1"/>
</dbReference>
<evidence type="ECO:0000256" key="13">
    <source>
        <dbReference type="ARBA" id="ARBA00022842"/>
    </source>
</evidence>
<evidence type="ECO:0000256" key="3">
    <source>
        <dbReference type="ARBA" id="ARBA00001946"/>
    </source>
</evidence>